<reference evidence="2" key="1">
    <citation type="submission" date="2023-03" db="EMBL/GenBank/DDBJ databases">
        <title>Massive genome expansion in bonnet fungi (Mycena s.s.) driven by repeated elements and novel gene families across ecological guilds.</title>
        <authorList>
            <consortium name="Lawrence Berkeley National Laboratory"/>
            <person name="Harder C.B."/>
            <person name="Miyauchi S."/>
            <person name="Viragh M."/>
            <person name="Kuo A."/>
            <person name="Thoen E."/>
            <person name="Andreopoulos B."/>
            <person name="Lu D."/>
            <person name="Skrede I."/>
            <person name="Drula E."/>
            <person name="Henrissat B."/>
            <person name="Morin E."/>
            <person name="Kohler A."/>
            <person name="Barry K."/>
            <person name="LaButti K."/>
            <person name="Morin E."/>
            <person name="Salamov A."/>
            <person name="Lipzen A."/>
            <person name="Mereny Z."/>
            <person name="Hegedus B."/>
            <person name="Baldrian P."/>
            <person name="Stursova M."/>
            <person name="Weitz H."/>
            <person name="Taylor A."/>
            <person name="Grigoriev I.V."/>
            <person name="Nagy L.G."/>
            <person name="Martin F."/>
            <person name="Kauserud H."/>
        </authorList>
    </citation>
    <scope>NUCLEOTIDE SEQUENCE</scope>
    <source>
        <strain evidence="2">CBHHK200</strain>
    </source>
</reference>
<sequence>MSLEVLSERESSATQSSVNLNRSLDFSHLITSNNLPLDSDIPFIRAIVRDGETQVDALNEQIHDLVQRRDRAAEHVRQHRAILSPVRRLPPELLCEIFELSSNDKGPSWHVGHICRSWRHTALSYPPLWSSIAISSTLSLETMTSIQTQLLRSANVPLDIYWGSDRIDHDTHSSWSDVVLPYSRRWRTLHIHNHRSRVGGLDWLRPVKGRLDQLKELTITSCNGTDMPDVFTTAPNLRRVFLTDAKFSYTSQPISITWGQITHYRGVYALERQMEILNAAQNLLFCDISFFYNTPLDPTTPIILPRLRGLSLQMAFFLSKLTTPVLETLVLHNAKEVYLSVLPSFIQRSSCTLNKLVLKRYTNDPGLIAILRDLPALVYLLLEPIPNELFKAMSLTGASSDLCPKLTTIICGYWGIHSLPQKDFFTMARSRFQSSPSGASRLGSLRLYDSSDTRVRPPPPADLMAQIAMLCADGFDTAFLDYRDAASFWGPVA</sequence>
<evidence type="ECO:0000313" key="2">
    <source>
        <dbReference type="EMBL" id="KAJ7044955.1"/>
    </source>
</evidence>
<dbReference type="Proteomes" id="UP001218188">
    <property type="component" value="Unassembled WGS sequence"/>
</dbReference>
<dbReference type="InterPro" id="IPR032675">
    <property type="entry name" value="LRR_dom_sf"/>
</dbReference>
<dbReference type="Gene3D" id="3.80.10.10">
    <property type="entry name" value="Ribonuclease Inhibitor"/>
    <property type="match status" value="1"/>
</dbReference>
<protein>
    <recommendedName>
        <fullName evidence="4">F-box domain-containing protein</fullName>
    </recommendedName>
</protein>
<keyword evidence="3" id="KW-1185">Reference proteome</keyword>
<comment type="caution">
    <text evidence="2">The sequence shown here is derived from an EMBL/GenBank/DDBJ whole genome shotgun (WGS) entry which is preliminary data.</text>
</comment>
<dbReference type="SUPFAM" id="SSF52047">
    <property type="entry name" value="RNI-like"/>
    <property type="match status" value="1"/>
</dbReference>
<keyword evidence="1" id="KW-0175">Coiled coil</keyword>
<name>A0AAD6TGU8_9AGAR</name>
<dbReference type="AlphaFoldDB" id="A0AAD6TGU8"/>
<evidence type="ECO:0008006" key="4">
    <source>
        <dbReference type="Google" id="ProtNLM"/>
    </source>
</evidence>
<evidence type="ECO:0000256" key="1">
    <source>
        <dbReference type="SAM" id="Coils"/>
    </source>
</evidence>
<organism evidence="2 3">
    <name type="scientific">Mycena alexandri</name>
    <dbReference type="NCBI Taxonomy" id="1745969"/>
    <lineage>
        <taxon>Eukaryota</taxon>
        <taxon>Fungi</taxon>
        <taxon>Dikarya</taxon>
        <taxon>Basidiomycota</taxon>
        <taxon>Agaricomycotina</taxon>
        <taxon>Agaricomycetes</taxon>
        <taxon>Agaricomycetidae</taxon>
        <taxon>Agaricales</taxon>
        <taxon>Marasmiineae</taxon>
        <taxon>Mycenaceae</taxon>
        <taxon>Mycena</taxon>
    </lineage>
</organism>
<gene>
    <name evidence="2" type="ORF">C8F04DRAFT_1067155</name>
</gene>
<feature type="coiled-coil region" evidence="1">
    <location>
        <begin position="48"/>
        <end position="75"/>
    </location>
</feature>
<proteinExistence type="predicted"/>
<accession>A0AAD6TGU8</accession>
<evidence type="ECO:0000313" key="3">
    <source>
        <dbReference type="Proteomes" id="UP001218188"/>
    </source>
</evidence>
<dbReference type="EMBL" id="JARJCM010000005">
    <property type="protein sequence ID" value="KAJ7044955.1"/>
    <property type="molecule type" value="Genomic_DNA"/>
</dbReference>